<keyword evidence="7" id="KW-1003">Cell membrane</keyword>
<gene>
    <name evidence="14" type="ORF">D1970_21255</name>
</gene>
<evidence type="ECO:0000256" key="2">
    <source>
        <dbReference type="ARBA" id="ARBA00004651"/>
    </source>
</evidence>
<dbReference type="AlphaFoldDB" id="A0A398AX51"/>
<keyword evidence="11 13" id="KW-0472">Membrane</keyword>
<feature type="transmembrane region" description="Helical" evidence="13">
    <location>
        <begin position="194"/>
        <end position="217"/>
    </location>
</feature>
<dbReference type="GO" id="GO:0015297">
    <property type="term" value="F:antiporter activity"/>
    <property type="evidence" value="ECO:0007669"/>
    <property type="project" value="UniProtKB-KW"/>
</dbReference>
<dbReference type="NCBIfam" id="TIGR00797">
    <property type="entry name" value="matE"/>
    <property type="match status" value="1"/>
</dbReference>
<sequence>MNGTYNLTKGPITPTLMKLTLPIIATNFISTTYGLVDMIWVGKLGSGPVAAVGTASFFVNIGAALFTIISIGTGVKVAHSMGAGKEEKAKELINNGFLMSVLLAILYMIFILLAKNLLIGYFELGSKEIEQMAIQFLVISMIGTIFTFFNTLFSIVLNSMGSSGKPFRVYTVGFLINMILDPLLIFGVGDLNGLGVLGAALATLTANIIVTVLFFMHTRNLHMFSKQITFKISQMKEVLWMGLPITVQRITFTVISIIVAKIIVQWGPDAIAVQRVGVQIESISYMTIGGLQGAVAAFIGQNYGAKRPDRIKTGYLKALLITSIFGVMISILFILVPQQIFSFFLSDKASLQLGADYMRIIGFSQLFMCLELMTVGAFNGIGKTHIPPIFSIIFTALRIPLALMLSGTFELNGVWMSIALSSVIKGIVLVCWFMWYLRKMNQSVFENRLKMDEGRSI</sequence>
<feature type="transmembrane region" description="Helical" evidence="13">
    <location>
        <begin position="315"/>
        <end position="337"/>
    </location>
</feature>
<keyword evidence="5" id="KW-0813">Transport</keyword>
<keyword evidence="9 13" id="KW-1133">Transmembrane helix</keyword>
<dbReference type="RefSeq" id="WP_119114850.1">
    <property type="nucleotide sequence ID" value="NZ_CBCSEO010000041.1"/>
</dbReference>
<feature type="transmembrane region" description="Helical" evidence="13">
    <location>
        <begin position="357"/>
        <end position="378"/>
    </location>
</feature>
<name>A0A398AX51_9BACI</name>
<keyword evidence="15" id="KW-1185">Reference proteome</keyword>
<feature type="transmembrane region" description="Helical" evidence="13">
    <location>
        <begin position="283"/>
        <end position="303"/>
    </location>
</feature>
<dbReference type="PANTHER" id="PTHR43298">
    <property type="entry name" value="MULTIDRUG RESISTANCE PROTEIN NORM-RELATED"/>
    <property type="match status" value="1"/>
</dbReference>
<dbReference type="GO" id="GO:0005886">
    <property type="term" value="C:plasma membrane"/>
    <property type="evidence" value="ECO:0007669"/>
    <property type="project" value="UniProtKB-SubCell"/>
</dbReference>
<feature type="transmembrane region" description="Helical" evidence="13">
    <location>
        <begin position="92"/>
        <end position="113"/>
    </location>
</feature>
<dbReference type="EMBL" id="QWVT01000054">
    <property type="protein sequence ID" value="RID81624.1"/>
    <property type="molecule type" value="Genomic_DNA"/>
</dbReference>
<feature type="transmembrane region" description="Helical" evidence="13">
    <location>
        <begin position="390"/>
        <end position="409"/>
    </location>
</feature>
<evidence type="ECO:0000313" key="15">
    <source>
        <dbReference type="Proteomes" id="UP000265816"/>
    </source>
</evidence>
<feature type="transmembrane region" description="Helical" evidence="13">
    <location>
        <begin position="169"/>
        <end position="188"/>
    </location>
</feature>
<organism evidence="14 15">
    <name type="scientific">Mesobacillus zeae</name>
    <dbReference type="NCBI Taxonomy" id="1917180"/>
    <lineage>
        <taxon>Bacteria</taxon>
        <taxon>Bacillati</taxon>
        <taxon>Bacillota</taxon>
        <taxon>Bacilli</taxon>
        <taxon>Bacillales</taxon>
        <taxon>Bacillaceae</taxon>
        <taxon>Mesobacillus</taxon>
    </lineage>
</organism>
<evidence type="ECO:0000256" key="5">
    <source>
        <dbReference type="ARBA" id="ARBA00022448"/>
    </source>
</evidence>
<dbReference type="PANTHER" id="PTHR43298:SF2">
    <property type="entry name" value="FMN_FAD EXPORTER YEEO-RELATED"/>
    <property type="match status" value="1"/>
</dbReference>
<evidence type="ECO:0000256" key="8">
    <source>
        <dbReference type="ARBA" id="ARBA00022692"/>
    </source>
</evidence>
<keyword evidence="8 13" id="KW-0812">Transmembrane</keyword>
<feature type="transmembrane region" description="Helical" evidence="13">
    <location>
        <begin position="415"/>
        <end position="437"/>
    </location>
</feature>
<evidence type="ECO:0000256" key="12">
    <source>
        <dbReference type="ARBA" id="ARBA00031636"/>
    </source>
</evidence>
<evidence type="ECO:0000256" key="7">
    <source>
        <dbReference type="ARBA" id="ARBA00022475"/>
    </source>
</evidence>
<dbReference type="InterPro" id="IPR050222">
    <property type="entry name" value="MATE_MdtK"/>
</dbReference>
<feature type="transmembrane region" description="Helical" evidence="13">
    <location>
        <begin position="238"/>
        <end position="263"/>
    </location>
</feature>
<evidence type="ECO:0000313" key="14">
    <source>
        <dbReference type="EMBL" id="RID81624.1"/>
    </source>
</evidence>
<evidence type="ECO:0000256" key="3">
    <source>
        <dbReference type="ARBA" id="ARBA00010199"/>
    </source>
</evidence>
<feature type="transmembrane region" description="Helical" evidence="13">
    <location>
        <begin position="21"/>
        <end position="42"/>
    </location>
</feature>
<dbReference type="InterPro" id="IPR048279">
    <property type="entry name" value="MdtK-like"/>
</dbReference>
<comment type="subcellular location">
    <subcellularLocation>
        <location evidence="2">Cell membrane</location>
        <topology evidence="2">Multi-pass membrane protein</topology>
    </subcellularLocation>
</comment>
<feature type="transmembrane region" description="Helical" evidence="13">
    <location>
        <begin position="133"/>
        <end position="157"/>
    </location>
</feature>
<accession>A0A398AX51</accession>
<dbReference type="PIRSF" id="PIRSF006603">
    <property type="entry name" value="DinF"/>
    <property type="match status" value="1"/>
</dbReference>
<evidence type="ECO:0000256" key="13">
    <source>
        <dbReference type="SAM" id="Phobius"/>
    </source>
</evidence>
<comment type="function">
    <text evidence="1">Multidrug efflux pump.</text>
</comment>
<comment type="similarity">
    <text evidence="3">Belongs to the multi antimicrobial extrusion (MATE) (TC 2.A.66.1) family.</text>
</comment>
<evidence type="ECO:0000256" key="6">
    <source>
        <dbReference type="ARBA" id="ARBA00022449"/>
    </source>
</evidence>
<feature type="transmembrane region" description="Helical" evidence="13">
    <location>
        <begin position="48"/>
        <end position="71"/>
    </location>
</feature>
<dbReference type="GO" id="GO:0006811">
    <property type="term" value="P:monoatomic ion transport"/>
    <property type="evidence" value="ECO:0007669"/>
    <property type="project" value="UniProtKB-KW"/>
</dbReference>
<evidence type="ECO:0000256" key="9">
    <source>
        <dbReference type="ARBA" id="ARBA00022989"/>
    </source>
</evidence>
<dbReference type="GO" id="GO:0042910">
    <property type="term" value="F:xenobiotic transmembrane transporter activity"/>
    <property type="evidence" value="ECO:0007669"/>
    <property type="project" value="InterPro"/>
</dbReference>
<dbReference type="OrthoDB" id="9776324at2"/>
<evidence type="ECO:0000256" key="11">
    <source>
        <dbReference type="ARBA" id="ARBA00023136"/>
    </source>
</evidence>
<dbReference type="Proteomes" id="UP000265816">
    <property type="component" value="Unassembled WGS sequence"/>
</dbReference>
<evidence type="ECO:0000256" key="4">
    <source>
        <dbReference type="ARBA" id="ARBA00020268"/>
    </source>
</evidence>
<evidence type="ECO:0000256" key="1">
    <source>
        <dbReference type="ARBA" id="ARBA00003408"/>
    </source>
</evidence>
<keyword evidence="10" id="KW-0406">Ion transport</keyword>
<dbReference type="Pfam" id="PF01554">
    <property type="entry name" value="MatE"/>
    <property type="match status" value="2"/>
</dbReference>
<reference evidence="14 15" key="1">
    <citation type="submission" date="2018-08" db="EMBL/GenBank/DDBJ databases">
        <title>Bacillus jemisoniae sp. nov., Bacillus chryseoplanitiae sp. nov., Bacillus resnikiae sp. nov., and Bacillus frankliniae sp. nov., isolated from Viking spacecraft and associated surfaces.</title>
        <authorList>
            <person name="Seuylemezian A."/>
            <person name="Vaishampayan P."/>
        </authorList>
    </citation>
    <scope>NUCLEOTIDE SEQUENCE [LARGE SCALE GENOMIC DNA]</scope>
    <source>
        <strain evidence="14 15">JJ-247</strain>
    </source>
</reference>
<comment type="caution">
    <text evidence="14">The sequence shown here is derived from an EMBL/GenBank/DDBJ whole genome shotgun (WGS) entry which is preliminary data.</text>
</comment>
<dbReference type="InterPro" id="IPR002528">
    <property type="entry name" value="MATE_fam"/>
</dbReference>
<evidence type="ECO:0000256" key="10">
    <source>
        <dbReference type="ARBA" id="ARBA00023065"/>
    </source>
</evidence>
<keyword evidence="6" id="KW-0050">Antiport</keyword>
<dbReference type="CDD" id="cd13140">
    <property type="entry name" value="MATE_like_1"/>
    <property type="match status" value="1"/>
</dbReference>
<proteinExistence type="inferred from homology"/>
<protein>
    <recommendedName>
        <fullName evidence="4">Probable multidrug resistance protein NorM</fullName>
    </recommendedName>
    <alternativeName>
        <fullName evidence="12">Multidrug-efflux transporter</fullName>
    </alternativeName>
</protein>